<dbReference type="PANTHER" id="PTHR35984:SF1">
    <property type="entry name" value="PERIPLASMIC SERINE PROTEASE"/>
    <property type="match status" value="1"/>
</dbReference>
<dbReference type="GO" id="GO:0016020">
    <property type="term" value="C:membrane"/>
    <property type="evidence" value="ECO:0007669"/>
    <property type="project" value="InterPro"/>
</dbReference>
<feature type="region of interest" description="Disordered" evidence="1">
    <location>
        <begin position="287"/>
        <end position="308"/>
    </location>
</feature>
<dbReference type="InterPro" id="IPR029045">
    <property type="entry name" value="ClpP/crotonase-like_dom_sf"/>
</dbReference>
<dbReference type="SUPFAM" id="SSF52096">
    <property type="entry name" value="ClpP/crotonase"/>
    <property type="match status" value="1"/>
</dbReference>
<organism evidence="2 3">
    <name type="scientific">Sulfobacillus benefaciens</name>
    <dbReference type="NCBI Taxonomy" id="453960"/>
    <lineage>
        <taxon>Bacteria</taxon>
        <taxon>Bacillati</taxon>
        <taxon>Bacillota</taxon>
        <taxon>Clostridia</taxon>
        <taxon>Eubacteriales</taxon>
        <taxon>Clostridiales Family XVII. Incertae Sedis</taxon>
        <taxon>Sulfobacillus</taxon>
    </lineage>
</organism>
<evidence type="ECO:0000313" key="3">
    <source>
        <dbReference type="Proteomes" id="UP000242699"/>
    </source>
</evidence>
<dbReference type="InterPro" id="IPR002825">
    <property type="entry name" value="Pept_S49_ser-pept_pro"/>
</dbReference>
<comment type="caution">
    <text evidence="2">The sequence shown here is derived from an EMBL/GenBank/DDBJ whole genome shotgun (WGS) entry which is preliminary data.</text>
</comment>
<dbReference type="Gene3D" id="3.90.226.10">
    <property type="entry name" value="2-enoyl-CoA Hydratase, Chain A, domain 1"/>
    <property type="match status" value="1"/>
</dbReference>
<sequence>MEQPKFLDKLHDLLVKFASKDDTEYLVYNGDLDRVQADAFVRTSENRTPHKNVCVILTTYGGDADAAYRLARYLRRRYTRFTVLVDTMCKSAGTLLAIGAHEIVMTELGELGPLDVQIYKADEVGEFSSGLTPFKAMHTILDEAYAFFEDKFLTLRFASDGQITTHLAADIAAQLTTGLFSPILRQVDPMRIGELGRHVQIALDYGNRIGHNNLKEGALNKLISGYPSHGFIIDREEAEELFKTVRLPSTDEMQLMDLVRGPFAELSAHAPYKFFYLDDMIEKCSLEQEEAENGDGVGENPEDTAAKG</sequence>
<evidence type="ECO:0000313" key="2">
    <source>
        <dbReference type="EMBL" id="PSR23451.1"/>
    </source>
</evidence>
<evidence type="ECO:0000256" key="1">
    <source>
        <dbReference type="SAM" id="MobiDB-lite"/>
    </source>
</evidence>
<name>A0A2T2WMI5_9FIRM</name>
<dbReference type="PANTHER" id="PTHR35984">
    <property type="entry name" value="PERIPLASMIC SERINE PROTEASE"/>
    <property type="match status" value="1"/>
</dbReference>
<dbReference type="Proteomes" id="UP000242699">
    <property type="component" value="Unassembled WGS sequence"/>
</dbReference>
<dbReference type="AlphaFoldDB" id="A0A2T2WMI5"/>
<protein>
    <submittedName>
        <fullName evidence="2">SppA protein</fullName>
    </submittedName>
</protein>
<reference evidence="2 3" key="1">
    <citation type="journal article" date="2014" name="BMC Genomics">
        <title>Comparison of environmental and isolate Sulfobacillus genomes reveals diverse carbon, sulfur, nitrogen, and hydrogen metabolisms.</title>
        <authorList>
            <person name="Justice N.B."/>
            <person name="Norman A."/>
            <person name="Brown C.T."/>
            <person name="Singh A."/>
            <person name="Thomas B.C."/>
            <person name="Banfield J.F."/>
        </authorList>
    </citation>
    <scope>NUCLEOTIDE SEQUENCE [LARGE SCALE GENOMIC DNA]</scope>
    <source>
        <strain evidence="2">AMDSBA1</strain>
    </source>
</reference>
<dbReference type="Pfam" id="PF01972">
    <property type="entry name" value="SDH_protease"/>
    <property type="match status" value="1"/>
</dbReference>
<accession>A0A2T2WMI5</accession>
<dbReference type="EMBL" id="PXYT01000093">
    <property type="protein sequence ID" value="PSR23451.1"/>
    <property type="molecule type" value="Genomic_DNA"/>
</dbReference>
<proteinExistence type="predicted"/>
<gene>
    <name evidence="2" type="ORF">C7B43_20030</name>
</gene>